<dbReference type="SMART" id="SM00387">
    <property type="entry name" value="HATPase_c"/>
    <property type="match status" value="1"/>
</dbReference>
<dbReference type="PRINTS" id="PR00344">
    <property type="entry name" value="BCTRLSENSOR"/>
</dbReference>
<dbReference type="SUPFAM" id="SSF55874">
    <property type="entry name" value="ATPase domain of HSP90 chaperone/DNA topoisomerase II/histidine kinase"/>
    <property type="match status" value="1"/>
</dbReference>
<dbReference type="InterPro" id="IPR052162">
    <property type="entry name" value="Sensor_kinase/Photoreceptor"/>
</dbReference>
<dbReference type="Pfam" id="PF02518">
    <property type="entry name" value="HATPase_c"/>
    <property type="match status" value="1"/>
</dbReference>
<evidence type="ECO:0000259" key="7">
    <source>
        <dbReference type="PROSITE" id="PS50109"/>
    </source>
</evidence>
<keyword evidence="3" id="KW-0597">Phosphoprotein</keyword>
<evidence type="ECO:0000256" key="6">
    <source>
        <dbReference type="SAM" id="Coils"/>
    </source>
</evidence>
<keyword evidence="6" id="KW-0175">Coiled coil</keyword>
<name>A0ABW4AVY8_9GAMM</name>
<feature type="domain" description="PAC" evidence="8">
    <location>
        <begin position="344"/>
        <end position="394"/>
    </location>
</feature>
<organism evidence="9 10">
    <name type="scientific">Rhodanobacter aciditrophus</name>
    <dbReference type="NCBI Taxonomy" id="1623218"/>
    <lineage>
        <taxon>Bacteria</taxon>
        <taxon>Pseudomonadati</taxon>
        <taxon>Pseudomonadota</taxon>
        <taxon>Gammaproteobacteria</taxon>
        <taxon>Lysobacterales</taxon>
        <taxon>Rhodanobacteraceae</taxon>
        <taxon>Rhodanobacter</taxon>
    </lineage>
</organism>
<dbReference type="InterPro" id="IPR036890">
    <property type="entry name" value="HATPase_C_sf"/>
</dbReference>
<dbReference type="InterPro" id="IPR000700">
    <property type="entry name" value="PAS-assoc_C"/>
</dbReference>
<dbReference type="SUPFAM" id="SSF55785">
    <property type="entry name" value="PYP-like sensor domain (PAS domain)"/>
    <property type="match status" value="3"/>
</dbReference>
<dbReference type="EMBL" id="JBHTMN010000003">
    <property type="protein sequence ID" value="MFD1381992.1"/>
    <property type="molecule type" value="Genomic_DNA"/>
</dbReference>
<dbReference type="EC" id="2.7.13.3" evidence="2"/>
<dbReference type="CDD" id="cd00082">
    <property type="entry name" value="HisKA"/>
    <property type="match status" value="1"/>
</dbReference>
<reference evidence="10" key="1">
    <citation type="journal article" date="2019" name="Int. J. Syst. Evol. Microbiol.">
        <title>The Global Catalogue of Microorganisms (GCM) 10K type strain sequencing project: providing services to taxonomists for standard genome sequencing and annotation.</title>
        <authorList>
            <consortium name="The Broad Institute Genomics Platform"/>
            <consortium name="The Broad Institute Genome Sequencing Center for Infectious Disease"/>
            <person name="Wu L."/>
            <person name="Ma J."/>
        </authorList>
    </citation>
    <scope>NUCLEOTIDE SEQUENCE [LARGE SCALE GENOMIC DNA]</scope>
    <source>
        <strain evidence="10">JCM 30774</strain>
    </source>
</reference>
<dbReference type="RefSeq" id="WP_377364541.1">
    <property type="nucleotide sequence ID" value="NZ_JBHTMN010000003.1"/>
</dbReference>
<feature type="coiled-coil region" evidence="6">
    <location>
        <begin position="396"/>
        <end position="426"/>
    </location>
</feature>
<dbReference type="PROSITE" id="PS50113">
    <property type="entry name" value="PAC"/>
    <property type="match status" value="1"/>
</dbReference>
<dbReference type="InterPro" id="IPR005467">
    <property type="entry name" value="His_kinase_dom"/>
</dbReference>
<evidence type="ECO:0000256" key="3">
    <source>
        <dbReference type="ARBA" id="ARBA00022553"/>
    </source>
</evidence>
<evidence type="ECO:0000256" key="5">
    <source>
        <dbReference type="ARBA" id="ARBA00022777"/>
    </source>
</evidence>
<dbReference type="Gene3D" id="3.30.565.10">
    <property type="entry name" value="Histidine kinase-like ATPase, C-terminal domain"/>
    <property type="match status" value="1"/>
</dbReference>
<dbReference type="InterPro" id="IPR000014">
    <property type="entry name" value="PAS"/>
</dbReference>
<keyword evidence="4" id="KW-0808">Transferase</keyword>
<dbReference type="InterPro" id="IPR035965">
    <property type="entry name" value="PAS-like_dom_sf"/>
</dbReference>
<dbReference type="PANTHER" id="PTHR43304">
    <property type="entry name" value="PHYTOCHROME-LIKE PROTEIN CPH1"/>
    <property type="match status" value="1"/>
</dbReference>
<comment type="catalytic activity">
    <reaction evidence="1">
        <text>ATP + protein L-histidine = ADP + protein N-phospho-L-histidine.</text>
        <dbReference type="EC" id="2.7.13.3"/>
    </reaction>
</comment>
<dbReference type="Gene3D" id="1.10.287.130">
    <property type="match status" value="1"/>
</dbReference>
<evidence type="ECO:0000313" key="10">
    <source>
        <dbReference type="Proteomes" id="UP001597059"/>
    </source>
</evidence>
<protein>
    <recommendedName>
        <fullName evidence="2">histidine kinase</fullName>
        <ecNumber evidence="2">2.7.13.3</ecNumber>
    </recommendedName>
</protein>
<evidence type="ECO:0000256" key="4">
    <source>
        <dbReference type="ARBA" id="ARBA00022679"/>
    </source>
</evidence>
<evidence type="ECO:0000256" key="1">
    <source>
        <dbReference type="ARBA" id="ARBA00000085"/>
    </source>
</evidence>
<dbReference type="PANTHER" id="PTHR43304:SF1">
    <property type="entry name" value="PAC DOMAIN-CONTAINING PROTEIN"/>
    <property type="match status" value="1"/>
</dbReference>
<proteinExistence type="predicted"/>
<sequence length="669" mass="75455">MHNKVAQQENGFETVFRDSKDGLAIFKGDIFVDCNQSMLDLVGATRKDQFVGSTPMMFSPIMQPDGRMSEEKALAMIGQCYEQGSVRFEWVHKKLDGTEFWAEVLVTKMILNGELVLHTNWRDISEKKKLELETQTQKETFETLFNESEDGLCLLTTEYYLDCNKAFTHLFAASDKQEIVGITPVDLSPEYQPDGRASTEKAAEIIQTAFTKGTIRFEWVHKKFDDTEFWCEIILFKINLNGIDALYAITRDISEKKALQLEIAKQKDSFETLFKESKDGLSIIADGVFYDCNDSFLELFGYPSKEEVIGLTPLQVSAEIQEDGEALETAAERRISTAFREGSTRFEWHHLRKDGSNFWGEVILTKIMLNDAEVLYGITRDMTEKKALETEIFERNIELKASNDHLEDTIEHLQQTQKKLVEAEKMASLGSLVAGVAHEINTPVGIGLTGVTQLKDECKAIQKRYELGLLNENDFTEFLATASEISDIVNKNLERTAHLVRSFKQVAVDQTSEEDRRVNIKDYFDEVVFSLGSVLRKANVSVSVECPQNLNVLTNPGLLSQVLTNLILNSVKHGFSHRGNGNINILVEELTSEEFRITYRDDGKGISASNLPRIFDPFFTTGREDGGTGLGLHIIYNIITNALEGSIVCQSDEGKGVEFLIQFHVTARL</sequence>
<feature type="domain" description="Histidine kinase" evidence="7">
    <location>
        <begin position="435"/>
        <end position="667"/>
    </location>
</feature>
<dbReference type="NCBIfam" id="TIGR00229">
    <property type="entry name" value="sensory_box"/>
    <property type="match status" value="2"/>
</dbReference>
<dbReference type="InterPro" id="IPR003661">
    <property type="entry name" value="HisK_dim/P_dom"/>
</dbReference>
<keyword evidence="5" id="KW-0418">Kinase</keyword>
<dbReference type="Proteomes" id="UP001597059">
    <property type="component" value="Unassembled WGS sequence"/>
</dbReference>
<dbReference type="CDD" id="cd00130">
    <property type="entry name" value="PAS"/>
    <property type="match status" value="1"/>
</dbReference>
<evidence type="ECO:0000313" key="9">
    <source>
        <dbReference type="EMBL" id="MFD1381992.1"/>
    </source>
</evidence>
<dbReference type="InterPro" id="IPR004358">
    <property type="entry name" value="Sig_transdc_His_kin-like_C"/>
</dbReference>
<keyword evidence="10" id="KW-1185">Reference proteome</keyword>
<gene>
    <name evidence="9" type="ORF">ACFQ45_01350</name>
</gene>
<dbReference type="PROSITE" id="PS50109">
    <property type="entry name" value="HIS_KIN"/>
    <property type="match status" value="1"/>
</dbReference>
<comment type="caution">
    <text evidence="9">The sequence shown here is derived from an EMBL/GenBank/DDBJ whole genome shotgun (WGS) entry which is preliminary data.</text>
</comment>
<accession>A0ABW4AVY8</accession>
<evidence type="ECO:0000256" key="2">
    <source>
        <dbReference type="ARBA" id="ARBA00012438"/>
    </source>
</evidence>
<dbReference type="InterPro" id="IPR003594">
    <property type="entry name" value="HATPase_dom"/>
</dbReference>
<dbReference type="Pfam" id="PF13426">
    <property type="entry name" value="PAS_9"/>
    <property type="match status" value="3"/>
</dbReference>
<evidence type="ECO:0000259" key="8">
    <source>
        <dbReference type="PROSITE" id="PS50113"/>
    </source>
</evidence>
<dbReference type="SMART" id="SM00091">
    <property type="entry name" value="PAS"/>
    <property type="match status" value="2"/>
</dbReference>
<dbReference type="Gene3D" id="3.30.450.20">
    <property type="entry name" value="PAS domain"/>
    <property type="match status" value="3"/>
</dbReference>